<dbReference type="Proteomes" id="UP000183315">
    <property type="component" value="Unassembled WGS sequence"/>
</dbReference>
<dbReference type="PANTHER" id="PTHR30008">
    <property type="entry name" value="EXODEOXYRIBONUCLEASE 7 LARGE SUBUNIT"/>
    <property type="match status" value="1"/>
</dbReference>
<evidence type="ECO:0000313" key="11">
    <source>
        <dbReference type="Proteomes" id="UP000183315"/>
    </source>
</evidence>
<dbReference type="InterPro" id="IPR020579">
    <property type="entry name" value="Exonuc_VII_lsu_C"/>
</dbReference>
<comment type="catalytic activity">
    <reaction evidence="5 6">
        <text>Exonucleolytic cleavage in either 5'- to 3'- or 3'- to 5'-direction to yield nucleoside 5'-phosphates.</text>
        <dbReference type="EC" id="3.1.11.6"/>
    </reaction>
</comment>
<evidence type="ECO:0000256" key="7">
    <source>
        <dbReference type="SAM" id="MobiDB-lite"/>
    </source>
</evidence>
<comment type="subcellular location">
    <subcellularLocation>
        <location evidence="5 6">Cytoplasm</location>
    </subcellularLocation>
</comment>
<dbReference type="InterPro" id="IPR025824">
    <property type="entry name" value="OB-fold_nuc-bd_dom"/>
</dbReference>
<dbReference type="RefSeq" id="WP_042215134.1">
    <property type="nucleotide sequence ID" value="NZ_BBLU01000008.1"/>
</dbReference>
<evidence type="ECO:0000256" key="1">
    <source>
        <dbReference type="ARBA" id="ARBA00022490"/>
    </source>
</evidence>
<protein>
    <recommendedName>
        <fullName evidence="5">Exodeoxyribonuclease 7 large subunit</fullName>
        <ecNumber evidence="5">3.1.11.6</ecNumber>
    </recommendedName>
    <alternativeName>
        <fullName evidence="5">Exodeoxyribonuclease VII large subunit</fullName>
        <shortName evidence="5">Exonuclease VII large subunit</shortName>
    </alternativeName>
</protein>
<proteinExistence type="inferred from homology"/>
<dbReference type="Pfam" id="PF02601">
    <property type="entry name" value="Exonuc_VII_L"/>
    <property type="match status" value="1"/>
</dbReference>
<dbReference type="EC" id="3.1.11.6" evidence="5"/>
<feature type="domain" description="Exonuclease VII large subunit C-terminal" evidence="8">
    <location>
        <begin position="147"/>
        <end position="354"/>
    </location>
</feature>
<dbReference type="GO" id="GO:0005737">
    <property type="term" value="C:cytoplasm"/>
    <property type="evidence" value="ECO:0007669"/>
    <property type="project" value="UniProtKB-SubCell"/>
</dbReference>
<dbReference type="HAMAP" id="MF_00378">
    <property type="entry name" value="Exonuc_7_L"/>
    <property type="match status" value="1"/>
</dbReference>
<dbReference type="eggNOG" id="COG1570">
    <property type="taxonomic scope" value="Bacteria"/>
</dbReference>
<keyword evidence="3 5" id="KW-0378">Hydrolase</keyword>
<dbReference type="NCBIfam" id="TIGR00237">
    <property type="entry name" value="xseA"/>
    <property type="match status" value="1"/>
</dbReference>
<evidence type="ECO:0000256" key="5">
    <source>
        <dbReference type="HAMAP-Rule" id="MF_00378"/>
    </source>
</evidence>
<feature type="compositionally biased region" description="Low complexity" evidence="7">
    <location>
        <begin position="1"/>
        <end position="15"/>
    </location>
</feature>
<keyword evidence="11" id="KW-1185">Reference proteome</keyword>
<evidence type="ECO:0000256" key="2">
    <source>
        <dbReference type="ARBA" id="ARBA00022722"/>
    </source>
</evidence>
<sequence length="420" mass="45276">MTEPSDSSPDPASSPHTLPATAGETSAERPWPVRHLSPKIGDFVSRLPAVWVEGQVLNVKRWRHLVFLTLRDTDENMSLSATLPAREADALGVDLVDGTRVVIHAKPEWWTRSGSLQLGGREVRQVGLGDLLARLEALKEALAREGLFDLDRKVPLPFIPRVVGLVCATQGDAEHDVVENATRRWPGVRFTIRRVTVQGPRAVPETTAAIRELDEIADVDVIVVARGGGSFEDLLPFSDEALVRTAAACRTPLVSAIGHEKDSPLLDLVADYRASTPTDAGKRIVPDAEAEAQGVARARRSMAAAVERHVMRESTGLATIRSRPVLARPDAMLAPYAEVIAVGRERSHRAMTGVIDRAGAATRELTATLRALSPLSTLERGFAVVRAPDGTVLRDAADVTPGEALRIRLARGEVEAVAQG</sequence>
<comment type="subunit">
    <text evidence="5">Heterooligomer composed of large and small subunits.</text>
</comment>
<evidence type="ECO:0000256" key="4">
    <source>
        <dbReference type="ARBA" id="ARBA00022839"/>
    </source>
</evidence>
<keyword evidence="1 5" id="KW-0963">Cytoplasm</keyword>
<feature type="domain" description="OB-fold nucleic acid binding" evidence="9">
    <location>
        <begin position="32"/>
        <end position="123"/>
    </location>
</feature>
<keyword evidence="2 5" id="KW-0540">Nuclease</keyword>
<dbReference type="STRING" id="1043493.SAMN05421637_1514"/>
<accession>A0A1H6Y517</accession>
<evidence type="ECO:0000259" key="8">
    <source>
        <dbReference type="Pfam" id="PF02601"/>
    </source>
</evidence>
<name>A0A1H6Y517_9MICO</name>
<dbReference type="Pfam" id="PF13742">
    <property type="entry name" value="tRNA_anti_2"/>
    <property type="match status" value="1"/>
</dbReference>
<dbReference type="PANTHER" id="PTHR30008:SF0">
    <property type="entry name" value="EXODEOXYRIBONUCLEASE 7 LARGE SUBUNIT"/>
    <property type="match status" value="1"/>
</dbReference>
<evidence type="ECO:0000256" key="6">
    <source>
        <dbReference type="RuleBase" id="RU004355"/>
    </source>
</evidence>
<dbReference type="GO" id="GO:0008855">
    <property type="term" value="F:exodeoxyribonuclease VII activity"/>
    <property type="evidence" value="ECO:0007669"/>
    <property type="project" value="UniProtKB-UniRule"/>
</dbReference>
<feature type="region of interest" description="Disordered" evidence="7">
    <location>
        <begin position="1"/>
        <end position="31"/>
    </location>
</feature>
<comment type="function">
    <text evidence="5">Bidirectionally degrades single-stranded DNA into large acid-insoluble oligonucleotides, which are then degraded further into small acid-soluble oligonucleotides.</text>
</comment>
<dbReference type="AlphaFoldDB" id="A0A1H6Y517"/>
<dbReference type="GO" id="GO:0006308">
    <property type="term" value="P:DNA catabolic process"/>
    <property type="evidence" value="ECO:0007669"/>
    <property type="project" value="UniProtKB-UniRule"/>
</dbReference>
<evidence type="ECO:0000313" key="10">
    <source>
        <dbReference type="EMBL" id="SEJ34984.1"/>
    </source>
</evidence>
<organism evidence="10 11">
    <name type="scientific">Demequina mangrovi</name>
    <dbReference type="NCBI Taxonomy" id="1043493"/>
    <lineage>
        <taxon>Bacteria</taxon>
        <taxon>Bacillati</taxon>
        <taxon>Actinomycetota</taxon>
        <taxon>Actinomycetes</taxon>
        <taxon>Micrococcales</taxon>
        <taxon>Demequinaceae</taxon>
        <taxon>Demequina</taxon>
    </lineage>
</organism>
<evidence type="ECO:0000256" key="3">
    <source>
        <dbReference type="ARBA" id="ARBA00022801"/>
    </source>
</evidence>
<dbReference type="GO" id="GO:0009318">
    <property type="term" value="C:exodeoxyribonuclease VII complex"/>
    <property type="evidence" value="ECO:0007669"/>
    <property type="project" value="UniProtKB-UniRule"/>
</dbReference>
<evidence type="ECO:0000259" key="9">
    <source>
        <dbReference type="Pfam" id="PF13742"/>
    </source>
</evidence>
<dbReference type="InterPro" id="IPR003753">
    <property type="entry name" value="Exonuc_VII_L"/>
</dbReference>
<comment type="similarity">
    <text evidence="5 6">Belongs to the XseA family.</text>
</comment>
<dbReference type="CDD" id="cd04489">
    <property type="entry name" value="ExoVII_LU_OBF"/>
    <property type="match status" value="1"/>
</dbReference>
<reference evidence="11" key="1">
    <citation type="submission" date="2016-10" db="EMBL/GenBank/DDBJ databases">
        <authorList>
            <person name="Varghese N."/>
        </authorList>
    </citation>
    <scope>NUCLEOTIDE SEQUENCE [LARGE SCALE GENOMIC DNA]</scope>
    <source>
        <strain evidence="11">DSM 24868</strain>
    </source>
</reference>
<dbReference type="EMBL" id="FNZI01000003">
    <property type="protein sequence ID" value="SEJ34984.1"/>
    <property type="molecule type" value="Genomic_DNA"/>
</dbReference>
<keyword evidence="4 5" id="KW-0269">Exonuclease</keyword>
<dbReference type="GO" id="GO:0003676">
    <property type="term" value="F:nucleic acid binding"/>
    <property type="evidence" value="ECO:0007669"/>
    <property type="project" value="InterPro"/>
</dbReference>
<gene>
    <name evidence="5" type="primary">xseA</name>
    <name evidence="10" type="ORF">SAMN05421637_1514</name>
</gene>